<reference evidence="2" key="1">
    <citation type="submission" date="2023-09" db="EMBL/GenBank/DDBJ databases">
        <authorList>
            <person name="Li S."/>
            <person name="Li X."/>
            <person name="Zhang C."/>
            <person name="Zhao Z."/>
        </authorList>
    </citation>
    <scope>NUCLEOTIDE SEQUENCE [LARGE SCALE GENOMIC DNA]</scope>
    <source>
        <strain evidence="2">SQ345</strain>
    </source>
</reference>
<dbReference type="RefSeq" id="WP_348387803.1">
    <property type="nucleotide sequence ID" value="NZ_CP134146.1"/>
</dbReference>
<organism evidence="1 2">
    <name type="scientific">Thalassotalea nanhaiensis</name>
    <dbReference type="NCBI Taxonomy" id="3065648"/>
    <lineage>
        <taxon>Bacteria</taxon>
        <taxon>Pseudomonadati</taxon>
        <taxon>Pseudomonadota</taxon>
        <taxon>Gammaproteobacteria</taxon>
        <taxon>Alteromonadales</taxon>
        <taxon>Colwelliaceae</taxon>
        <taxon>Thalassotalea</taxon>
    </lineage>
</organism>
<dbReference type="EMBL" id="CP134146">
    <property type="protein sequence ID" value="WNC68649.1"/>
    <property type="molecule type" value="Genomic_DNA"/>
</dbReference>
<proteinExistence type="predicted"/>
<protein>
    <submittedName>
        <fullName evidence="1">Uncharacterized protein</fullName>
    </submittedName>
</protein>
<evidence type="ECO:0000313" key="2">
    <source>
        <dbReference type="Proteomes" id="UP001248581"/>
    </source>
</evidence>
<sequence>MTFYTEEGNSVTFEQEAFSENTNKLISLYKELGVKNVSFELKSNIELSASLNLVSVLWTFKDSDNNEIYNATTRYVMKNTDNGLKIKSVFVVDESSKFNKLRAQ</sequence>
<gene>
    <name evidence="1" type="ORF">RI845_00530</name>
</gene>
<accession>A0ABY9TJ80</accession>
<evidence type="ECO:0000313" key="1">
    <source>
        <dbReference type="EMBL" id="WNC68649.1"/>
    </source>
</evidence>
<name>A0ABY9TJ80_9GAMM</name>
<keyword evidence="2" id="KW-1185">Reference proteome</keyword>
<dbReference type="Proteomes" id="UP001248581">
    <property type="component" value="Chromosome"/>
</dbReference>